<comment type="caution">
    <text evidence="1">The sequence shown here is derived from an EMBL/GenBank/DDBJ whole genome shotgun (WGS) entry which is preliminary data.</text>
</comment>
<name>A0A1V1NUT5_9BACT</name>
<gene>
    <name evidence="1" type="ORF">OMM_12893</name>
</gene>
<organism evidence="1 2">
    <name type="scientific">Candidatus Magnetoglobus multicellularis str. Araruama</name>
    <dbReference type="NCBI Taxonomy" id="890399"/>
    <lineage>
        <taxon>Bacteria</taxon>
        <taxon>Pseudomonadati</taxon>
        <taxon>Thermodesulfobacteriota</taxon>
        <taxon>Desulfobacteria</taxon>
        <taxon>Desulfobacterales</taxon>
        <taxon>Desulfobacteraceae</taxon>
        <taxon>Candidatus Magnetoglobus</taxon>
    </lineage>
</organism>
<evidence type="ECO:0008006" key="3">
    <source>
        <dbReference type="Google" id="ProtNLM"/>
    </source>
</evidence>
<proteinExistence type="predicted"/>
<sequence>MPEKIMPIEECLEYEEFTDRVELLRDLENWIKNIRYKRSSSTSIISPRRLGKTVLLERLVNTVFFKPEYRVAPIYFSMGCEEITLKDFINQYALTFFRQYISYCLQDAGLYQDKTISLSSLLKIETENEDVHVAQRKIRDFLIQYETQNFESDIPH</sequence>
<protein>
    <recommendedName>
        <fullName evidence="3">AAA domain-containing protein</fullName>
    </recommendedName>
</protein>
<dbReference type="Gene3D" id="3.40.50.300">
    <property type="entry name" value="P-loop containing nucleotide triphosphate hydrolases"/>
    <property type="match status" value="1"/>
</dbReference>
<evidence type="ECO:0000313" key="1">
    <source>
        <dbReference type="EMBL" id="ETR66357.1"/>
    </source>
</evidence>
<dbReference type="SUPFAM" id="SSF52540">
    <property type="entry name" value="P-loop containing nucleoside triphosphate hydrolases"/>
    <property type="match status" value="1"/>
</dbReference>
<dbReference type="InterPro" id="IPR027417">
    <property type="entry name" value="P-loop_NTPase"/>
</dbReference>
<reference evidence="2" key="1">
    <citation type="submission" date="2012-11" db="EMBL/GenBank/DDBJ databases">
        <authorList>
            <person name="Lucero-Rivera Y.E."/>
            <person name="Tovar-Ramirez D."/>
        </authorList>
    </citation>
    <scope>NUCLEOTIDE SEQUENCE [LARGE SCALE GENOMIC DNA]</scope>
    <source>
        <strain evidence="2">Araruama</strain>
    </source>
</reference>
<evidence type="ECO:0000313" key="2">
    <source>
        <dbReference type="Proteomes" id="UP000189670"/>
    </source>
</evidence>
<dbReference type="EMBL" id="ATBP01002038">
    <property type="protein sequence ID" value="ETR66357.1"/>
    <property type="molecule type" value="Genomic_DNA"/>
</dbReference>
<accession>A0A1V1NUT5</accession>
<dbReference type="Proteomes" id="UP000189670">
    <property type="component" value="Unassembled WGS sequence"/>
</dbReference>
<dbReference type="AlphaFoldDB" id="A0A1V1NUT5"/>